<feature type="region of interest" description="C-terminal hotdog fold" evidence="7">
    <location>
        <begin position="1023"/>
        <end position="1170"/>
    </location>
</feature>
<dbReference type="InterPro" id="IPR013968">
    <property type="entry name" value="PKS_KR"/>
</dbReference>
<dbReference type="Gene3D" id="3.40.50.720">
    <property type="entry name" value="NAD(P)-binding Rossmann-like Domain"/>
    <property type="match status" value="3"/>
</dbReference>
<dbReference type="Pfam" id="PF08659">
    <property type="entry name" value="KR"/>
    <property type="match status" value="1"/>
</dbReference>
<dbReference type="InterPro" id="IPR020806">
    <property type="entry name" value="PKS_PP-bd"/>
</dbReference>
<accession>A0A3S9B6G7</accession>
<dbReference type="InterPro" id="IPR049552">
    <property type="entry name" value="PKS_DH_N"/>
</dbReference>
<keyword evidence="6" id="KW-0012">Acyltransferase</keyword>
<dbReference type="RefSeq" id="WP_126010850.1">
    <property type="nucleotide sequence ID" value="NZ_CP032509.1"/>
</dbReference>
<dbReference type="SMART" id="SM00822">
    <property type="entry name" value="PKS_KR"/>
    <property type="match status" value="1"/>
</dbReference>
<dbReference type="SUPFAM" id="SSF52151">
    <property type="entry name" value="FabD/lysophospholipase-like"/>
    <property type="match status" value="1"/>
</dbReference>
<organism evidence="12 13">
    <name type="scientific">Georhizobium profundi</name>
    <dbReference type="NCBI Taxonomy" id="2341112"/>
    <lineage>
        <taxon>Bacteria</taxon>
        <taxon>Pseudomonadati</taxon>
        <taxon>Pseudomonadota</taxon>
        <taxon>Alphaproteobacteria</taxon>
        <taxon>Hyphomicrobiales</taxon>
        <taxon>Rhizobiaceae</taxon>
        <taxon>Georhizobium</taxon>
    </lineage>
</organism>
<evidence type="ECO:0000259" key="10">
    <source>
        <dbReference type="PROSITE" id="PS52004"/>
    </source>
</evidence>
<dbReference type="InterPro" id="IPR013154">
    <property type="entry name" value="ADH-like_N"/>
</dbReference>
<feature type="active site" description="Proton donor; for dehydratase activity" evidence="7">
    <location>
        <position position="1085"/>
    </location>
</feature>
<dbReference type="InterPro" id="IPR057326">
    <property type="entry name" value="KR_dom"/>
</dbReference>
<dbReference type="InterPro" id="IPR036736">
    <property type="entry name" value="ACP-like_sf"/>
</dbReference>
<dbReference type="GO" id="GO:0004315">
    <property type="term" value="F:3-oxoacyl-[acyl-carrier-protein] synthase activity"/>
    <property type="evidence" value="ECO:0007669"/>
    <property type="project" value="InterPro"/>
</dbReference>
<name>A0A3S9B6G7_9HYPH</name>
<dbReference type="InterPro" id="IPR014031">
    <property type="entry name" value="Ketoacyl_synth_C"/>
</dbReference>
<dbReference type="InterPro" id="IPR020807">
    <property type="entry name" value="PKS_DH"/>
</dbReference>
<dbReference type="InterPro" id="IPR016035">
    <property type="entry name" value="Acyl_Trfase/lysoPLipase"/>
</dbReference>
<dbReference type="Pfam" id="PF02801">
    <property type="entry name" value="Ketoacyl-synt_C"/>
    <property type="match status" value="1"/>
</dbReference>
<dbReference type="Gene3D" id="3.30.70.3290">
    <property type="match status" value="1"/>
</dbReference>
<dbReference type="InterPro" id="IPR014043">
    <property type="entry name" value="Acyl_transferase_dom"/>
</dbReference>
<dbReference type="SUPFAM" id="SSF47336">
    <property type="entry name" value="ACP-like"/>
    <property type="match status" value="1"/>
</dbReference>
<dbReference type="Gene3D" id="1.10.1200.10">
    <property type="entry name" value="ACP-like"/>
    <property type="match status" value="1"/>
</dbReference>
<dbReference type="InterPro" id="IPR013149">
    <property type="entry name" value="ADH-like_C"/>
</dbReference>
<dbReference type="GO" id="GO:0031177">
    <property type="term" value="F:phosphopantetheine binding"/>
    <property type="evidence" value="ECO:0007669"/>
    <property type="project" value="InterPro"/>
</dbReference>
<evidence type="ECO:0000256" key="3">
    <source>
        <dbReference type="ARBA" id="ARBA00022679"/>
    </source>
</evidence>
<dbReference type="SMART" id="SM00825">
    <property type="entry name" value="PKS_KS"/>
    <property type="match status" value="1"/>
</dbReference>
<evidence type="ECO:0000259" key="9">
    <source>
        <dbReference type="PROSITE" id="PS50075"/>
    </source>
</evidence>
<dbReference type="CDD" id="cd05274">
    <property type="entry name" value="KR_FAS_SDR_x"/>
    <property type="match status" value="1"/>
</dbReference>
<dbReference type="PROSITE" id="PS52004">
    <property type="entry name" value="KS3_2"/>
    <property type="match status" value="1"/>
</dbReference>
<dbReference type="SUPFAM" id="SSF55048">
    <property type="entry name" value="Probable ACP-binding domain of malonyl-CoA ACP transacylase"/>
    <property type="match status" value="1"/>
</dbReference>
<dbReference type="Gene3D" id="3.90.180.10">
    <property type="entry name" value="Medium-chain alcohol dehydrogenases, catalytic domain"/>
    <property type="match status" value="1"/>
</dbReference>
<dbReference type="Pfam" id="PF00550">
    <property type="entry name" value="PP-binding"/>
    <property type="match status" value="1"/>
</dbReference>
<dbReference type="PROSITE" id="PS00606">
    <property type="entry name" value="KS3_1"/>
    <property type="match status" value="1"/>
</dbReference>
<dbReference type="InterPro" id="IPR020841">
    <property type="entry name" value="PKS_Beta-ketoAc_synthase_dom"/>
</dbReference>
<dbReference type="CDD" id="cd00833">
    <property type="entry name" value="PKS"/>
    <property type="match status" value="1"/>
</dbReference>
<feature type="domain" description="Carrier" evidence="9">
    <location>
        <begin position="2383"/>
        <end position="2460"/>
    </location>
</feature>
<evidence type="ECO:0000256" key="8">
    <source>
        <dbReference type="SAM" id="MobiDB-lite"/>
    </source>
</evidence>
<dbReference type="SUPFAM" id="SSF51735">
    <property type="entry name" value="NAD(P)-binding Rossmann-fold domains"/>
    <property type="match status" value="2"/>
</dbReference>
<feature type="domain" description="Ketosynthase family 3 (KS3)" evidence="10">
    <location>
        <begin position="1"/>
        <end position="422"/>
    </location>
</feature>
<keyword evidence="5" id="KW-0511">Multifunctional enzyme</keyword>
<dbReference type="Pfam" id="PF14765">
    <property type="entry name" value="PS-DH"/>
    <property type="match status" value="1"/>
</dbReference>
<evidence type="ECO:0000256" key="6">
    <source>
        <dbReference type="ARBA" id="ARBA00023315"/>
    </source>
</evidence>
<feature type="region of interest" description="N-terminal hotdog fold" evidence="7">
    <location>
        <begin position="880"/>
        <end position="1010"/>
    </location>
</feature>
<dbReference type="Gene3D" id="3.40.366.10">
    <property type="entry name" value="Malonyl-Coenzyme A Acyl Carrier Protein, domain 2"/>
    <property type="match status" value="1"/>
</dbReference>
<dbReference type="KEGG" id="abaw:D5400_15730"/>
<dbReference type="GO" id="GO:0008270">
    <property type="term" value="F:zinc ion binding"/>
    <property type="evidence" value="ECO:0007669"/>
    <property type="project" value="InterPro"/>
</dbReference>
<dbReference type="PROSITE" id="PS52019">
    <property type="entry name" value="PKS_MFAS_DH"/>
    <property type="match status" value="1"/>
</dbReference>
<keyword evidence="4" id="KW-0521">NADP</keyword>
<dbReference type="Gene3D" id="3.10.129.110">
    <property type="entry name" value="Polyketide synthase dehydratase"/>
    <property type="match status" value="1"/>
</dbReference>
<dbReference type="GO" id="GO:0004312">
    <property type="term" value="F:fatty acid synthase activity"/>
    <property type="evidence" value="ECO:0007669"/>
    <property type="project" value="TreeGrafter"/>
</dbReference>
<dbReference type="InterPro" id="IPR049900">
    <property type="entry name" value="PKS_mFAS_DH"/>
</dbReference>
<dbReference type="InterPro" id="IPR020843">
    <property type="entry name" value="ER"/>
</dbReference>
<dbReference type="Pfam" id="PF00107">
    <property type="entry name" value="ADH_zinc_N"/>
    <property type="match status" value="1"/>
</dbReference>
<dbReference type="SMART" id="SM00827">
    <property type="entry name" value="PKS_AT"/>
    <property type="match status" value="1"/>
</dbReference>
<gene>
    <name evidence="12" type="ORF">D5400_15730</name>
</gene>
<dbReference type="Pfam" id="PF00698">
    <property type="entry name" value="Acyl_transf_1"/>
    <property type="match status" value="1"/>
</dbReference>
<reference evidence="12 13" key="1">
    <citation type="submission" date="2018-09" db="EMBL/GenBank/DDBJ databases">
        <title>Marinorhizobium profundi gen. nov., sp. nov., isolated from a deep-sea sediment sample from the New Britain Trench and proposal of Marinorhizobiaceae fam. nov. in the order Rhizobiales of the class Alphaproteobacteria.</title>
        <authorList>
            <person name="Cao J."/>
        </authorList>
    </citation>
    <scope>NUCLEOTIDE SEQUENCE [LARGE SCALE GENOMIC DNA]</scope>
    <source>
        <strain evidence="12 13">WS11</strain>
    </source>
</reference>
<proteinExistence type="predicted"/>
<feature type="active site" description="Proton acceptor; for dehydratase activity" evidence="7">
    <location>
        <position position="920"/>
    </location>
</feature>
<dbReference type="Pfam" id="PF00109">
    <property type="entry name" value="ketoacyl-synt"/>
    <property type="match status" value="1"/>
</dbReference>
<evidence type="ECO:0000256" key="2">
    <source>
        <dbReference type="ARBA" id="ARBA00022553"/>
    </source>
</evidence>
<sequence>MTVEIIGRACVVPGAGNPEELFDLLKNRRCTVTEIPHDRWDHARYWHPQIGTAGKTYTFAAGVIGDLYAFDANVFGMSQREAMHLDPQQRLVLELAWRALEDASIDHASIRGENIGVYVGASSLDHANLLSEDPAAGGPYFMSGNTLSVVSNRVSHIFGLRGPSLTVDTACSSSLIALDQAVKSLEAGVIDTAIVGGVSILAHPLPFVGFAQARMLSPDGLCRAYDDRGIGYVRSEGGAVFVLRRTDRAIKERDRSYATIVASATNSAGRTNGISLPSRNSQAALLRSIYGENGVDVGQLAFVEGHGTGTKVGDPAELWSIGTEIGQKRSAPLPVGSIKSNIGHTEPASGVLGLMKAVLALEHNYVPASLHFEVPNENIDFDALNVRVASEPIELLKSTRRRYAGVNSFGFGGANAHIVISDPANDQPRPDAVPGRGVFVASAQTTSSLDNLLSSYRDMLSKGSKTQRQNVAAAAGANRTMLKSRFVVNTSEPDAIVHAIDEYLNDRPGAAEVADAPLAEGKVAFVFSGNGSQWAGMGIDAFKQNIHFRQRFTAISALFQLHADVVLSDLLFAEDLGARLADTKIAQPLLFAVQAALADTLVKLGVKPSAVLGHSVGEVAAAYASGAIQLVDAVSIVAKRSFHQDRLAGFGKMAAVMLSANDAMDLAKAEGLDALCVGAFNAQNSVTMTGPADEIEAFRDAARARKIPASVLDINYPFHHPMIDMAQEAFLADLTQISLRPTEVDFISTVTGAKLDGKALDSSYWWRNVREPVLFQSGVEAAIEQGCTVFIEIGPRPVLAAYLRDAVKARGIPGVAIATLAKEPIGQNGDPVGRSLSRAIAHGAAFDAKACLGERNAFVRLPSLPFEKAIVKPARTSDAVALYGRDVDEPYTLAGWRVDPLSGHWKNHVDRHLFPDLAEHVVDGKPILPGSGFIEIALSALRQYHATDTVEVTNLEIMRPLELQATTLTELSTVISPETGDIEIRSRERLSDDDWTLHAVARGRALRDGAIKTATQRPKGSPLRTFTAADAYKTAKRFGLDYGPSFQLMKRAELFEGNVIVATLVAAAKPAHRYVSYGLNPVSVDAAFHGLVALFGEYTGALGGAPYIPVRFGRIRLLKPDAELAGARIDIDRVSEHSIRASFTFFDKAGNAIADASDCRFRRTYLRQHRTLYDTSFHYQALPAIVAGPLANDRVGTLAPAAVTIGENDTTIMLKAAIYRACHDIAVRLADPRHLVMPHSLPENAGLRSHLAYCLFILEQADLARNSERGWVIEPDCELPPLDQILADVVRGDPARAVEAVLVNDAYRETIYRLDSLAAGADIAELNGSFIAEATRSHYDMHGGGAQFRSAALIDALAASLEAATTRPSGQLCVLELESVSTALSRRMADLVRRHGGSLVVAEGRDGARRRLEIEFEKEPRVDVIEPQALASDAGFDIVVSASNALYGLLENSAEYRQRLKSALRQDARLLFMSDAPHALVDFVFGLSDDWFAGSQDPLFPVGRYGGSEDWQRLFKLAGLPSAQVETLQPGSGPVLAVQGQVSDAADAMASVPAADAGAPIIVAGAEAKEAARSFGSGSLHVLTGELDDDIALVDQAVTAAVEQGRALLYLCSKEITEAGSETLLRHTTYLSAVAEAFARLGGEGITPAPRLAVVMPGGAPGGKSGQDAFSASNSGIWTFLRVLKNEYSFIDVTSFDTDGAKIDDALAESITSKLDGKGQDREFVLDATTGAFSRLRAVQGPVTSDVSRTRSFAGATIRQLVASQLGSIVWEEVAHEKIPGPREVVVDVAATGLNFRDVMWGMGLLPEEALEDGFAGATIGMECSGRIAAVGAEVEGFAPGDAVMAIGPAAFSTQMVVDAAGVAPLPPEIDIVSGATLPVAFLTAYYSLVELGRLQPGETVLIHGGAGGVGLAALQVAKQQGARVFATAGTVEKRRYLEMLGVDAVFDSRSLNFVDEVLEATGGEGVDVVLNSLFGDAMELSIGLVRPFGRFLELGKRDYYADSKIGLRPFRRNVSYFGIDADQLLVAKPELTRRLFKDLSVFFARGDFTALPYRQFAFDEIRGAFRLMQGSGHIGKIVITPPASGVDEVRRASGAKMSVDPRGIHLVVGGIGGFGLAAASWLVDMGAKKIALCSRGGRADQETEAAIAAWAEKGVTASVHACDVTDEAQVDHLLQRLRRDAPLKTVVHAAMVLDDALISNLTPSRNRPVIEVKALGASNLDRLTRVDDLDHFILFSSATTLIGNPGQANYVAANGFLEGLARARRAESLPALAIGFGAIGDVGFLSKNEAVGELLAKRIGDSALASHEALELVANYVAQDPGTVDAAAVMISQIDWATAHNLALSKTPLFETVLRSVDQSALAADGGEIDLVAMIAGKSSDDAQQILYDLIAGEIAGILRIPIDSISRNRVLKEIGLDSLMAIEVGLGFQKRTGFEMPLSGVSDTTTVGDIAVKLYDRVQKAAGADDAEEQPAPEGAGLVGSLAQKHIENRQAGTP</sequence>
<dbReference type="InterPro" id="IPR014030">
    <property type="entry name" value="Ketoacyl_synth_N"/>
</dbReference>
<dbReference type="SMART" id="SM00826">
    <property type="entry name" value="PKS_DH"/>
    <property type="match status" value="1"/>
</dbReference>
<dbReference type="OrthoDB" id="9778690at2"/>
<evidence type="ECO:0000259" key="11">
    <source>
        <dbReference type="PROSITE" id="PS52019"/>
    </source>
</evidence>
<dbReference type="GO" id="GO:0006633">
    <property type="term" value="P:fatty acid biosynthetic process"/>
    <property type="evidence" value="ECO:0007669"/>
    <property type="project" value="InterPro"/>
</dbReference>
<dbReference type="GO" id="GO:0016491">
    <property type="term" value="F:oxidoreductase activity"/>
    <property type="evidence" value="ECO:0007669"/>
    <property type="project" value="InterPro"/>
</dbReference>
<dbReference type="InterPro" id="IPR009081">
    <property type="entry name" value="PP-bd_ACP"/>
</dbReference>
<feature type="region of interest" description="Disordered" evidence="8">
    <location>
        <begin position="2464"/>
        <end position="2497"/>
    </location>
</feature>
<dbReference type="Pfam" id="PF08240">
    <property type="entry name" value="ADH_N"/>
    <property type="match status" value="1"/>
</dbReference>
<dbReference type="PANTHER" id="PTHR43775">
    <property type="entry name" value="FATTY ACID SYNTHASE"/>
    <property type="match status" value="1"/>
</dbReference>
<evidence type="ECO:0000256" key="1">
    <source>
        <dbReference type="ARBA" id="ARBA00022450"/>
    </source>
</evidence>
<evidence type="ECO:0000256" key="7">
    <source>
        <dbReference type="PROSITE-ProRule" id="PRU01363"/>
    </source>
</evidence>
<dbReference type="CDD" id="cd05195">
    <property type="entry name" value="enoyl_red"/>
    <property type="match status" value="1"/>
</dbReference>
<dbReference type="SUPFAM" id="SSF50129">
    <property type="entry name" value="GroES-like"/>
    <property type="match status" value="1"/>
</dbReference>
<evidence type="ECO:0000256" key="4">
    <source>
        <dbReference type="ARBA" id="ARBA00022857"/>
    </source>
</evidence>
<protein>
    <submittedName>
        <fullName evidence="12">SDR family NAD(P)-dependent oxidoreductase</fullName>
    </submittedName>
</protein>
<evidence type="ECO:0000313" key="13">
    <source>
        <dbReference type="Proteomes" id="UP000268192"/>
    </source>
</evidence>
<dbReference type="PROSITE" id="PS01162">
    <property type="entry name" value="QOR_ZETA_CRYSTAL"/>
    <property type="match status" value="1"/>
</dbReference>
<dbReference type="InterPro" id="IPR002364">
    <property type="entry name" value="Quin_OxRdtase/zeta-crystal_CS"/>
</dbReference>
<evidence type="ECO:0000313" key="12">
    <source>
        <dbReference type="EMBL" id="AZN72526.1"/>
    </source>
</evidence>
<dbReference type="EMBL" id="CP032509">
    <property type="protein sequence ID" value="AZN72526.1"/>
    <property type="molecule type" value="Genomic_DNA"/>
</dbReference>
<dbReference type="InterPro" id="IPR011032">
    <property type="entry name" value="GroES-like_sf"/>
</dbReference>
<dbReference type="InterPro" id="IPR018201">
    <property type="entry name" value="Ketoacyl_synth_AS"/>
</dbReference>
<dbReference type="SUPFAM" id="SSF53901">
    <property type="entry name" value="Thiolase-like"/>
    <property type="match status" value="1"/>
</dbReference>
<dbReference type="PROSITE" id="PS50075">
    <property type="entry name" value="CARRIER"/>
    <property type="match status" value="1"/>
</dbReference>
<dbReference type="Proteomes" id="UP000268192">
    <property type="component" value="Chromosome"/>
</dbReference>
<dbReference type="InterPro" id="IPR032821">
    <property type="entry name" value="PKS_assoc"/>
</dbReference>
<dbReference type="InterPro" id="IPR036291">
    <property type="entry name" value="NAD(P)-bd_dom_sf"/>
</dbReference>
<keyword evidence="3" id="KW-0808">Transferase</keyword>
<keyword evidence="13" id="KW-1185">Reference proteome</keyword>
<dbReference type="InterPro" id="IPR016039">
    <property type="entry name" value="Thiolase-like"/>
</dbReference>
<dbReference type="Pfam" id="PF21089">
    <property type="entry name" value="PKS_DH_N"/>
    <property type="match status" value="1"/>
</dbReference>
<dbReference type="InterPro" id="IPR049551">
    <property type="entry name" value="PKS_DH_C"/>
</dbReference>
<keyword evidence="1" id="KW-0596">Phosphopantetheine</keyword>
<dbReference type="Pfam" id="PF16197">
    <property type="entry name" value="KAsynt_C_assoc"/>
    <property type="match status" value="1"/>
</dbReference>
<dbReference type="SMART" id="SM00823">
    <property type="entry name" value="PKS_PP"/>
    <property type="match status" value="1"/>
</dbReference>
<dbReference type="InterPro" id="IPR016036">
    <property type="entry name" value="Malonyl_transacylase_ACP-bd"/>
</dbReference>
<dbReference type="Gene3D" id="3.40.47.10">
    <property type="match status" value="1"/>
</dbReference>
<dbReference type="InterPro" id="IPR042104">
    <property type="entry name" value="PKS_dehydratase_sf"/>
</dbReference>
<evidence type="ECO:0000256" key="5">
    <source>
        <dbReference type="ARBA" id="ARBA00023268"/>
    </source>
</evidence>
<feature type="domain" description="PKS/mFAS DH" evidence="11">
    <location>
        <begin position="880"/>
        <end position="1170"/>
    </location>
</feature>
<dbReference type="FunFam" id="3.40.50.720:FF:000209">
    <property type="entry name" value="Polyketide synthase Pks12"/>
    <property type="match status" value="1"/>
</dbReference>
<dbReference type="InterPro" id="IPR050091">
    <property type="entry name" value="PKS_NRPS_Biosynth_Enz"/>
</dbReference>
<dbReference type="PANTHER" id="PTHR43775:SF37">
    <property type="entry name" value="SI:DKEY-61P9.11"/>
    <property type="match status" value="1"/>
</dbReference>
<dbReference type="InterPro" id="IPR001227">
    <property type="entry name" value="Ac_transferase_dom_sf"/>
</dbReference>
<keyword evidence="2" id="KW-0597">Phosphoprotein</keyword>
<dbReference type="SMART" id="SM00829">
    <property type="entry name" value="PKS_ER"/>
    <property type="match status" value="1"/>
</dbReference>